<dbReference type="Proteomes" id="UP000044841">
    <property type="component" value="Unassembled WGS sequence"/>
</dbReference>
<dbReference type="Pfam" id="PF03443">
    <property type="entry name" value="AA9"/>
    <property type="match status" value="1"/>
</dbReference>
<comment type="catalytic activity">
    <reaction evidence="2">
        <text>[(1-&gt;4)-beta-D-glucosyl]n+m + reduced acceptor + O2 = 4-dehydro-beta-D-glucosyl-[(1-&gt;4)-beta-D-glucosyl]n-1 + [(1-&gt;4)-beta-D-glucosyl]m + acceptor + H2O.</text>
        <dbReference type="EC" id="1.14.99.56"/>
    </reaction>
</comment>
<sequence>MGADFNPFKLRPMEKSTFTFTIPQTIPSGEYLIRIEQIGLHSAGSPQFYISCAQATVTGGGSAKPRMVSIPGYVTKNDPSLTVNTWNPVPAAYKVPGPAVFSG</sequence>
<dbReference type="GO" id="GO:0005576">
    <property type="term" value="C:extracellular region"/>
    <property type="evidence" value="ECO:0007669"/>
    <property type="project" value="UniProtKB-SubCell"/>
</dbReference>
<name>A0A0K6FRJ5_9AGAM</name>
<evidence type="ECO:0000256" key="2">
    <source>
        <dbReference type="RuleBase" id="RU368122"/>
    </source>
</evidence>
<reference evidence="4 5" key="1">
    <citation type="submission" date="2015-07" db="EMBL/GenBank/DDBJ databases">
        <authorList>
            <person name="Noorani M."/>
        </authorList>
    </citation>
    <scope>NUCLEOTIDE SEQUENCE [LARGE SCALE GENOMIC DNA]</scope>
    <source>
        <strain evidence="4">BBA 69670</strain>
    </source>
</reference>
<keyword evidence="1 2" id="KW-1015">Disulfide bond</keyword>
<organism evidence="4 5">
    <name type="scientific">Rhizoctonia solani</name>
    <dbReference type="NCBI Taxonomy" id="456999"/>
    <lineage>
        <taxon>Eukaryota</taxon>
        <taxon>Fungi</taxon>
        <taxon>Dikarya</taxon>
        <taxon>Basidiomycota</taxon>
        <taxon>Agaricomycotina</taxon>
        <taxon>Agaricomycetes</taxon>
        <taxon>Cantharellales</taxon>
        <taxon>Ceratobasidiaceae</taxon>
        <taxon>Rhizoctonia</taxon>
    </lineage>
</organism>
<keyword evidence="2" id="KW-0136">Cellulose degradation</keyword>
<comment type="function">
    <text evidence="2">Lytic polysaccharide monooxygenase (LMPO) that depolymerizes crystalline and amorphous polysaccharides via the oxidation of scissile alpha- or beta-(1-4)-glycosidic bonds, yielding C1 and/or C4 oxidation products. Catalysis by LPMOs requires the reduction of the active-site copper from Cu(II) to Cu(I) by a reducing agent and H(2)O(2) or O(2) as a cosubstrate.</text>
</comment>
<dbReference type="EMBL" id="CYGV01000480">
    <property type="protein sequence ID" value="CUA68624.1"/>
    <property type="molecule type" value="Genomic_DNA"/>
</dbReference>
<dbReference type="PANTHER" id="PTHR33353:SF11">
    <property type="entry name" value="GLYCOSYLHYDROLASE FAMILY 61-7 PROTEIN"/>
    <property type="match status" value="1"/>
</dbReference>
<evidence type="ECO:0000256" key="1">
    <source>
        <dbReference type="ARBA" id="ARBA00023157"/>
    </source>
</evidence>
<keyword evidence="2" id="KW-0119">Carbohydrate metabolism</keyword>
<feature type="domain" description="Auxiliary Activity family 9 catalytic" evidence="3">
    <location>
        <begin position="15"/>
        <end position="88"/>
    </location>
</feature>
<accession>A0A0K6FRJ5</accession>
<protein>
    <recommendedName>
        <fullName evidence="2">AA9 family lytic polysaccharide monooxygenase</fullName>
        <ecNumber evidence="2">1.14.99.56</ecNumber>
    </recommendedName>
    <alternativeName>
        <fullName evidence="2">Endo-beta-1,4-glucanase</fullName>
    </alternativeName>
    <alternativeName>
        <fullName evidence="2">Glycosyl hydrolase 61 family protein</fullName>
    </alternativeName>
</protein>
<dbReference type="GO" id="GO:0030248">
    <property type="term" value="F:cellulose binding"/>
    <property type="evidence" value="ECO:0007669"/>
    <property type="project" value="UniProtKB-UniRule"/>
</dbReference>
<dbReference type="Gene3D" id="2.70.50.70">
    <property type="match status" value="1"/>
</dbReference>
<dbReference type="InterPro" id="IPR005103">
    <property type="entry name" value="AA9_LPMO"/>
</dbReference>
<proteinExistence type="predicted"/>
<dbReference type="EC" id="1.14.99.56" evidence="2"/>
<dbReference type="AlphaFoldDB" id="A0A0K6FRJ5"/>
<dbReference type="GO" id="GO:0030245">
    <property type="term" value="P:cellulose catabolic process"/>
    <property type="evidence" value="ECO:0007669"/>
    <property type="project" value="UniProtKB-UniRule"/>
</dbReference>
<evidence type="ECO:0000313" key="4">
    <source>
        <dbReference type="EMBL" id="CUA68624.1"/>
    </source>
</evidence>
<dbReference type="InterPro" id="IPR049892">
    <property type="entry name" value="AA9"/>
</dbReference>
<comment type="subcellular location">
    <subcellularLocation>
        <location evidence="2">Secreted</location>
    </subcellularLocation>
</comment>
<keyword evidence="5" id="KW-1185">Reference proteome</keyword>
<keyword evidence="2" id="KW-0964">Secreted</keyword>
<evidence type="ECO:0000313" key="5">
    <source>
        <dbReference type="Proteomes" id="UP000044841"/>
    </source>
</evidence>
<gene>
    <name evidence="4" type="ORF">RSOLAG22IIIB_08003</name>
</gene>
<dbReference type="PANTHER" id="PTHR33353">
    <property type="entry name" value="PUTATIVE (AFU_ORTHOLOGUE AFUA_1G12560)-RELATED"/>
    <property type="match status" value="1"/>
</dbReference>
<comment type="domain">
    <text evidence="2">Has a modular structure: an endo-beta-1,4-glucanase catalytic module at the N-terminus, a linker rich in serines and threonines, and a C-terminal carbohydrate-binding module (CBM).</text>
</comment>
<dbReference type="GO" id="GO:0008810">
    <property type="term" value="F:cellulase activity"/>
    <property type="evidence" value="ECO:0007669"/>
    <property type="project" value="UniProtKB-UniRule"/>
</dbReference>
<evidence type="ECO:0000259" key="3">
    <source>
        <dbReference type="Pfam" id="PF03443"/>
    </source>
</evidence>
<keyword evidence="2" id="KW-0624">Polysaccharide degradation</keyword>